<dbReference type="EMBL" id="LT635766">
    <property type="protein sequence ID" value="SGZ53719.1"/>
    <property type="molecule type" value="Genomic_DNA"/>
</dbReference>
<gene>
    <name evidence="1" type="ORF">SAMEA4029009_CIC11G00000003880</name>
</gene>
<dbReference type="AlphaFoldDB" id="A0A1L0BQP2"/>
<dbReference type="Proteomes" id="UP000182259">
    <property type="component" value="Chromosome III"/>
</dbReference>
<dbReference type="InterPro" id="IPR009836">
    <property type="entry name" value="GRDP-like"/>
</dbReference>
<dbReference type="Pfam" id="PF07173">
    <property type="entry name" value="GRDP-like"/>
    <property type="match status" value="1"/>
</dbReference>
<evidence type="ECO:0000313" key="2">
    <source>
        <dbReference type="Proteomes" id="UP000182259"/>
    </source>
</evidence>
<accession>A0A1L0BQP2</accession>
<reference evidence="1 2" key="1">
    <citation type="submission" date="2016-10" db="EMBL/GenBank/DDBJ databases">
        <authorList>
            <person name="de Groot N.N."/>
        </authorList>
    </citation>
    <scope>NUCLEOTIDE SEQUENCE [LARGE SCALE GENOMIC DNA]</scope>
    <source>
        <strain evidence="1 2">PYCC 4715</strain>
    </source>
</reference>
<protein>
    <submittedName>
        <fullName evidence="1">CIC11C00000003880</fullName>
    </submittedName>
</protein>
<sequence length="435" mass="49052">MHHPMKLRDFVAISNGRPLELLFKVHSVMPAVPLPHQLVALMKFWKSLSILLTSVDSLEWPSFVTYAFRRFIIFASALQAHLDSRLVLHVMPPLDVLWVWHSLLQSPAACYASFAHNGFIQFLDVPFPLDRIGDCIDNQLFAYTPDALGVYNFTSIVRSFGFDLDYDIPLPLNPASIFYPVFSPVTGNQLGTVLLAQFVSPHMRFASGDTFVTHFSLTHLQTKADWNKKQKIAELPQFLNLKESTGPGSLFTIASGFFNALPLVHLTVGPHCVKLSGDWVSHALHNSVPLLVESLNWLFHGGLEKGLNEAIIRYKNFFELMSKGGHDQRVPTLDIRLVWSAHMSNFKQYADFSIYWAKCVVVPAADGVQTTSCLFRTAKRFAELFGRSYCQCKCKYCFQYGGQNVSDSVQEHSFSCARYIYDLLLPVICEGDEAV</sequence>
<proteinExistence type="predicted"/>
<dbReference type="PANTHER" id="PTHR34365">
    <property type="entry name" value="ENOLASE (DUF1399)"/>
    <property type="match status" value="1"/>
</dbReference>
<evidence type="ECO:0000313" key="1">
    <source>
        <dbReference type="EMBL" id="SGZ53719.1"/>
    </source>
</evidence>
<name>A0A1L0BQP2_9ASCO</name>
<dbReference type="PANTHER" id="PTHR34365:SF7">
    <property type="entry name" value="GLYCINE-RICH DOMAIN-CONTAINING PROTEIN 1"/>
    <property type="match status" value="1"/>
</dbReference>
<organism evidence="1 2">
    <name type="scientific">Sungouiella intermedia</name>
    <dbReference type="NCBI Taxonomy" id="45354"/>
    <lineage>
        <taxon>Eukaryota</taxon>
        <taxon>Fungi</taxon>
        <taxon>Dikarya</taxon>
        <taxon>Ascomycota</taxon>
        <taxon>Saccharomycotina</taxon>
        <taxon>Pichiomycetes</taxon>
        <taxon>Metschnikowiaceae</taxon>
        <taxon>Sungouiella</taxon>
    </lineage>
</organism>